<sequence>MDETPVWFDMAGNFTINPKGEKTVHIRATDRTKLPPICIFKGKRMPRNEQVPPGYKVKKWHSKESSNVSMIHSKVIWKDLQPSQRMAYVCLWISDDDDGNNVDDEDSDDASDNGNDNNTVVSMIVMIAKMLVIE</sequence>
<proteinExistence type="predicted"/>
<gene>
    <name evidence="1" type="ORF">RhiirA4_463915</name>
</gene>
<name>A0A2I1GP00_9GLOM</name>
<reference evidence="1 2" key="1">
    <citation type="submission" date="2015-10" db="EMBL/GenBank/DDBJ databases">
        <title>Genome analyses suggest a sexual origin of heterokaryosis in a supposedly ancient asexual fungus.</title>
        <authorList>
            <person name="Ropars J."/>
            <person name="Sedzielewska K."/>
            <person name="Noel J."/>
            <person name="Charron P."/>
            <person name="Farinelli L."/>
            <person name="Marton T."/>
            <person name="Kruger M."/>
            <person name="Pelin A."/>
            <person name="Brachmann A."/>
            <person name="Corradi N."/>
        </authorList>
    </citation>
    <scope>NUCLEOTIDE SEQUENCE [LARGE SCALE GENOMIC DNA]</scope>
    <source>
        <strain evidence="1 2">A4</strain>
    </source>
</reference>
<evidence type="ECO:0000313" key="1">
    <source>
        <dbReference type="EMBL" id="PKY48340.1"/>
    </source>
</evidence>
<dbReference type="EMBL" id="LLXI01000631">
    <property type="protein sequence ID" value="PKY48340.1"/>
    <property type="molecule type" value="Genomic_DNA"/>
</dbReference>
<comment type="caution">
    <text evidence="1">The sequence shown here is derived from an EMBL/GenBank/DDBJ whole genome shotgun (WGS) entry which is preliminary data.</text>
</comment>
<organism evidence="1 2">
    <name type="scientific">Rhizophagus irregularis</name>
    <dbReference type="NCBI Taxonomy" id="588596"/>
    <lineage>
        <taxon>Eukaryota</taxon>
        <taxon>Fungi</taxon>
        <taxon>Fungi incertae sedis</taxon>
        <taxon>Mucoromycota</taxon>
        <taxon>Glomeromycotina</taxon>
        <taxon>Glomeromycetes</taxon>
        <taxon>Glomerales</taxon>
        <taxon>Glomeraceae</taxon>
        <taxon>Rhizophagus</taxon>
    </lineage>
</organism>
<keyword evidence="2" id="KW-1185">Reference proteome</keyword>
<dbReference type="Proteomes" id="UP000234323">
    <property type="component" value="Unassembled WGS sequence"/>
</dbReference>
<dbReference type="AlphaFoldDB" id="A0A2I1GP00"/>
<protein>
    <submittedName>
        <fullName evidence="1">Uncharacterized protein</fullName>
    </submittedName>
</protein>
<evidence type="ECO:0000313" key="2">
    <source>
        <dbReference type="Proteomes" id="UP000234323"/>
    </source>
</evidence>
<accession>A0A2I1GP00</accession>